<feature type="region of interest" description="Disordered" evidence="1">
    <location>
        <begin position="32"/>
        <end position="60"/>
    </location>
</feature>
<dbReference type="AlphaFoldDB" id="A0AB39N585"/>
<dbReference type="RefSeq" id="WP_369272565.1">
    <property type="nucleotide sequence ID" value="NZ_CP163432.1"/>
</dbReference>
<evidence type="ECO:0008006" key="3">
    <source>
        <dbReference type="Google" id="ProtNLM"/>
    </source>
</evidence>
<gene>
    <name evidence="2" type="ORF">AB5J55_23540</name>
</gene>
<accession>A0AB39N585</accession>
<organism evidence="2">
    <name type="scientific">Streptomyces sp. R11</name>
    <dbReference type="NCBI Taxonomy" id="3238625"/>
    <lineage>
        <taxon>Bacteria</taxon>
        <taxon>Bacillati</taxon>
        <taxon>Actinomycetota</taxon>
        <taxon>Actinomycetes</taxon>
        <taxon>Kitasatosporales</taxon>
        <taxon>Streptomycetaceae</taxon>
        <taxon>Streptomyces</taxon>
    </lineage>
</organism>
<dbReference type="EMBL" id="CP163432">
    <property type="protein sequence ID" value="XDQ12394.1"/>
    <property type="molecule type" value="Genomic_DNA"/>
</dbReference>
<proteinExistence type="predicted"/>
<reference evidence="2" key="1">
    <citation type="submission" date="2024-07" db="EMBL/GenBank/DDBJ databases">
        <authorList>
            <person name="Yu S.T."/>
        </authorList>
    </citation>
    <scope>NUCLEOTIDE SEQUENCE</scope>
    <source>
        <strain evidence="2">R11</strain>
    </source>
</reference>
<sequence length="109" mass="11888">MSEPMTGARMWHPVMRAASFRCQCTGQCGNAHKKAQGRCPREHDQAASKHRGPIHLSAAPTDPLTPVVQACRLPASALMAWCPDCHTAARRRANAAARMASQPDQIELF</sequence>
<name>A0AB39N585_9ACTN</name>
<protein>
    <recommendedName>
        <fullName evidence="3">HNH endonuclease</fullName>
    </recommendedName>
</protein>
<evidence type="ECO:0000256" key="1">
    <source>
        <dbReference type="SAM" id="MobiDB-lite"/>
    </source>
</evidence>
<evidence type="ECO:0000313" key="2">
    <source>
        <dbReference type="EMBL" id="XDQ12394.1"/>
    </source>
</evidence>